<dbReference type="Proteomes" id="UP001152797">
    <property type="component" value="Unassembled WGS sequence"/>
</dbReference>
<feature type="region of interest" description="Disordered" evidence="2">
    <location>
        <begin position="1185"/>
        <end position="1218"/>
    </location>
</feature>
<feature type="compositionally biased region" description="Low complexity" evidence="2">
    <location>
        <begin position="1256"/>
        <end position="1285"/>
    </location>
</feature>
<sequence length="1309" mass="145079">MAAYRQLHTRGHVAVRQRLLHASRNNATVWYFEVHLGGSSLEQAAQQLPPGRPHLRAARQLLCQRLNVAGASLAWPRPGLLGVHLLVQEDSPETPAGSTWSHWLVRSHLRGDLADAAKALLRTAPKGFDTLEVENVTAPSPVKDFWVDASEEVLDLGLELTGASLQEASISKSVTNGFIWNHGLQARGGDLLLWIDGRPSTEMSPEELAAELPLGIVSAEWPKVLLLLALMLLSPWTKMSTWHQFFRTEDRLQLLAAQGHLMADDEMRFHLHALTLMHRDHQLRHAKSVTEAAPQVQPPPVHITRDQRIDLINERGLAMADDEVEEIIGVITDFLDFRTFAIHRIPGSVPQHEVVQRNDSSHAASSAQLPTERGESGPVLSEVPSISPVSPDENERQTRLLQAQPSDRSFLVIPPLSIVQWLDGQDDQLRTWIDQHRSLDDLYTRCWAMKTAFADALRNGMGMTFVEMSYHLESLSRDCRSPLVCLISDGNGSCLSDALHRFVSSPFQTCAGAILGDFHKDGNSVTLIIEEGVVSPMVIGGHPVHAQFLPVSFAQSCGVFTWNVLAISVARFCVSGGVSAVRQWLFERCPASVLARSRGPVGFVPQGQLQKNLCSELAKHGVPAEVLEERAKTAIKTLGSEQIIAALNHRQPWRQLKMLGNNSKFQFVLPSELMTAVESNKGRPVPQNAFGRARTKVVHAEHDCLWLEDVSDVAIGAVHLFTDGSCFAQHDVQLRFAAWAVIQASCDGVTDYTGSRILGSGPLPGLLQSSVRAEFFAIMIALQITADHDGCVFLWTDCEAVVKRLRRLISGSHVRVNSAHADLWHRIEEALDGRRHKVVITRVAAHQCPDEAPSFFAEWCFRHNGLADKQAVRANFQRGEEFWDLQRRHSQATASVEFFNRTVQRVLLRISQEVVRQEVTCLSELPGVPQEPSVPLQPWRQLPAVSIPAAATRWYGDSMVRLLASWFWHTLTDCAAPVVWVSHFQLYTDFMLSTGHPGPVHVGRWVDGKSVSWLSLRGFSFKQRARWFIKVLKETLRHLDVKLQMDYGKPWSQMILFHTGIIALPWPAARLSLVDDWRSVRPLRLGFVSGVPSGETSPSNMGIVHRDLMRPGAEGAVQSPIVRSPGSISDVNEQVDQEIQELRGRRKHLQQLQQKLLEAQAQSGALPGHATPGALRALDRAGSVPGATAAMSGPGAEPLEEAAKATAARAREEAAAEPWNLRSKEQLVVKEAAQARLEASAAQEVQQKAEPNSSSRRQNPTAAAAAAAASRTQQQQQQQQQQHQQQELERLQQEQRRKMGGQFGTIFFG</sequence>
<feature type="domain" description="RNase H type-1" evidence="3">
    <location>
        <begin position="714"/>
        <end position="876"/>
    </location>
</feature>
<protein>
    <submittedName>
        <fullName evidence="5">PDZ domain-containing protein</fullName>
    </submittedName>
</protein>
<evidence type="ECO:0000259" key="3">
    <source>
        <dbReference type="PROSITE" id="PS50879"/>
    </source>
</evidence>
<feature type="coiled-coil region" evidence="1">
    <location>
        <begin position="1132"/>
        <end position="1162"/>
    </location>
</feature>
<dbReference type="Gene3D" id="3.30.420.10">
    <property type="entry name" value="Ribonuclease H-like superfamily/Ribonuclease H"/>
    <property type="match status" value="1"/>
</dbReference>
<dbReference type="PROSITE" id="PS50879">
    <property type="entry name" value="RNASE_H_1"/>
    <property type="match status" value="1"/>
</dbReference>
<dbReference type="InterPro" id="IPR002156">
    <property type="entry name" value="RNaseH_domain"/>
</dbReference>
<gene>
    <name evidence="4" type="ORF">C1SCF055_LOCUS39938</name>
</gene>
<feature type="region of interest" description="Disordered" evidence="2">
    <location>
        <begin position="352"/>
        <end position="399"/>
    </location>
</feature>
<evidence type="ECO:0000313" key="4">
    <source>
        <dbReference type="EMBL" id="CAI4015085.1"/>
    </source>
</evidence>
<dbReference type="OrthoDB" id="407198at2759"/>
<name>A0A9P1GIJ1_9DINO</name>
<evidence type="ECO:0000256" key="1">
    <source>
        <dbReference type="SAM" id="Coils"/>
    </source>
</evidence>
<dbReference type="EMBL" id="CAMXCT010006512">
    <property type="protein sequence ID" value="CAI4015085.1"/>
    <property type="molecule type" value="Genomic_DNA"/>
</dbReference>
<dbReference type="GO" id="GO:0004523">
    <property type="term" value="F:RNA-DNA hybrid ribonuclease activity"/>
    <property type="evidence" value="ECO:0007669"/>
    <property type="project" value="InterPro"/>
</dbReference>
<evidence type="ECO:0000256" key="2">
    <source>
        <dbReference type="SAM" id="MobiDB-lite"/>
    </source>
</evidence>
<dbReference type="GO" id="GO:0003676">
    <property type="term" value="F:nucleic acid binding"/>
    <property type="evidence" value="ECO:0007669"/>
    <property type="project" value="InterPro"/>
</dbReference>
<organism evidence="4">
    <name type="scientific">Cladocopium goreaui</name>
    <dbReference type="NCBI Taxonomy" id="2562237"/>
    <lineage>
        <taxon>Eukaryota</taxon>
        <taxon>Sar</taxon>
        <taxon>Alveolata</taxon>
        <taxon>Dinophyceae</taxon>
        <taxon>Suessiales</taxon>
        <taxon>Symbiodiniaceae</taxon>
        <taxon>Cladocopium</taxon>
    </lineage>
</organism>
<dbReference type="Pfam" id="PF00075">
    <property type="entry name" value="RNase_H"/>
    <property type="match status" value="1"/>
</dbReference>
<feature type="region of interest" description="Disordered" evidence="2">
    <location>
        <begin position="1240"/>
        <end position="1309"/>
    </location>
</feature>
<accession>A0A9P1GIJ1</accession>
<evidence type="ECO:0000313" key="5">
    <source>
        <dbReference type="EMBL" id="CAL4802397.1"/>
    </source>
</evidence>
<dbReference type="EMBL" id="CAMXCT030006512">
    <property type="protein sequence ID" value="CAL4802397.1"/>
    <property type="molecule type" value="Genomic_DNA"/>
</dbReference>
<feature type="compositionally biased region" description="Basic and acidic residues" evidence="2">
    <location>
        <begin position="1286"/>
        <end position="1297"/>
    </location>
</feature>
<dbReference type="EMBL" id="CAMXCT020006512">
    <property type="protein sequence ID" value="CAL1168460.1"/>
    <property type="molecule type" value="Genomic_DNA"/>
</dbReference>
<dbReference type="InterPro" id="IPR036397">
    <property type="entry name" value="RNaseH_sf"/>
</dbReference>
<evidence type="ECO:0000313" key="6">
    <source>
        <dbReference type="Proteomes" id="UP001152797"/>
    </source>
</evidence>
<dbReference type="InterPro" id="IPR012337">
    <property type="entry name" value="RNaseH-like_sf"/>
</dbReference>
<feature type="compositionally biased region" description="Polar residues" evidence="2">
    <location>
        <begin position="1245"/>
        <end position="1255"/>
    </location>
</feature>
<dbReference type="SUPFAM" id="SSF53098">
    <property type="entry name" value="Ribonuclease H-like"/>
    <property type="match status" value="1"/>
</dbReference>
<reference evidence="5 6" key="2">
    <citation type="submission" date="2024-05" db="EMBL/GenBank/DDBJ databases">
        <authorList>
            <person name="Chen Y."/>
            <person name="Shah S."/>
            <person name="Dougan E. K."/>
            <person name="Thang M."/>
            <person name="Chan C."/>
        </authorList>
    </citation>
    <scope>NUCLEOTIDE SEQUENCE [LARGE SCALE GENOMIC DNA]</scope>
</reference>
<keyword evidence="6" id="KW-1185">Reference proteome</keyword>
<reference evidence="4" key="1">
    <citation type="submission" date="2022-10" db="EMBL/GenBank/DDBJ databases">
        <authorList>
            <person name="Chen Y."/>
            <person name="Dougan E. K."/>
            <person name="Chan C."/>
            <person name="Rhodes N."/>
            <person name="Thang M."/>
        </authorList>
    </citation>
    <scope>NUCLEOTIDE SEQUENCE</scope>
</reference>
<keyword evidence="1" id="KW-0175">Coiled coil</keyword>
<proteinExistence type="predicted"/>
<comment type="caution">
    <text evidence="4">The sequence shown here is derived from an EMBL/GenBank/DDBJ whole genome shotgun (WGS) entry which is preliminary data.</text>
</comment>